<dbReference type="Proteomes" id="UP001321249">
    <property type="component" value="Unassembled WGS sequence"/>
</dbReference>
<name>A0AAJ5ZGN4_9CHLR</name>
<feature type="coiled-coil region" evidence="7">
    <location>
        <begin position="42"/>
        <end position="129"/>
    </location>
</feature>
<keyword evidence="11" id="KW-1185">Reference proteome</keyword>
<dbReference type="HAMAP" id="MF_00335">
    <property type="entry name" value="RNase_Y"/>
    <property type="match status" value="1"/>
</dbReference>
<sequence length="509" mass="56131">MDNILIAVLVALVSVVVGGAIGFQLHNLLSAKSQRAVEEASAQQMRRSNARSKEILLEAKEQALQVRSDAEAKLNEQKLEIQRQQSRLEAREETLQGRTDSVKELESSLKNQQNQIADEQSAIEELRQQAGERLETISGLSVADARQQLLDQAEEDIQFELARRYRDAELEAQDEADDKARVILAASMQRLAAEVVSEATVTSISLPNDEMKGRLIGREGRNIRAIEAATGVDLIIDDVPEAITISCFDPIRREVARIALDRLIQDGRIHPARIEESVEKARTEVDETVRKAGQKAMFDADVKGLHPELVKLVGRLKYRYSYGENVLQHSVEVGLAAGILASQIGANPQIAKTAGFLHDIGKALTHEVDGPHAEIGADVAKRYGQKDRVVTAIREHHDREMTTVESFLVAAADAISAARPGARHDTVENYIQRLEALEEVARGFDGVERVYAIQAGREVRVLVDPENVDDVTAATLARDIVAKIEETLAYPGQIKVVVIRESRSIEVAQ</sequence>
<dbReference type="InterPro" id="IPR006674">
    <property type="entry name" value="HD_domain"/>
</dbReference>
<dbReference type="InterPro" id="IPR003607">
    <property type="entry name" value="HD/PDEase_dom"/>
</dbReference>
<keyword evidence="1 5" id="KW-0540">Nuclease</keyword>
<dbReference type="PROSITE" id="PS50084">
    <property type="entry name" value="KH_TYPE_1"/>
    <property type="match status" value="1"/>
</dbReference>
<proteinExistence type="inferred from homology"/>
<dbReference type="GO" id="GO:0004521">
    <property type="term" value="F:RNA endonuclease activity"/>
    <property type="evidence" value="ECO:0007669"/>
    <property type="project" value="UniProtKB-UniRule"/>
</dbReference>
<evidence type="ECO:0000259" key="8">
    <source>
        <dbReference type="PROSITE" id="PS51831"/>
    </source>
</evidence>
<keyword evidence="4 5" id="KW-0694">RNA-binding</keyword>
<dbReference type="NCBIfam" id="TIGR03319">
    <property type="entry name" value="RNase_Y"/>
    <property type="match status" value="1"/>
</dbReference>
<dbReference type="NCBIfam" id="TIGR00277">
    <property type="entry name" value="HDIG"/>
    <property type="match status" value="1"/>
</dbReference>
<dbReference type="Proteomes" id="UP001219901">
    <property type="component" value="Chromosome"/>
</dbReference>
<dbReference type="InterPro" id="IPR004088">
    <property type="entry name" value="KH_dom_type_1"/>
</dbReference>
<gene>
    <name evidence="5 10" type="primary">rny</name>
    <name evidence="9" type="ORF">GKO46_07935</name>
    <name evidence="10" type="ORF">GKO48_01940</name>
</gene>
<dbReference type="InterPro" id="IPR022711">
    <property type="entry name" value="RNase_Y_N"/>
</dbReference>
<evidence type="ECO:0000313" key="10">
    <source>
        <dbReference type="EMBL" id="WFG38416.1"/>
    </source>
</evidence>
<dbReference type="CDD" id="cd00077">
    <property type="entry name" value="HDc"/>
    <property type="match status" value="1"/>
</dbReference>
<dbReference type="SMART" id="SM00322">
    <property type="entry name" value="KH"/>
    <property type="match status" value="1"/>
</dbReference>
<dbReference type="InterPro" id="IPR006675">
    <property type="entry name" value="HDIG_dom"/>
</dbReference>
<dbReference type="PANTHER" id="PTHR12826">
    <property type="entry name" value="RIBONUCLEASE Y"/>
    <property type="match status" value="1"/>
</dbReference>
<dbReference type="Pfam" id="PF12072">
    <property type="entry name" value="RNase_Y_N"/>
    <property type="match status" value="1"/>
</dbReference>
<evidence type="ECO:0000256" key="6">
    <source>
        <dbReference type="NCBIfam" id="TIGR03319"/>
    </source>
</evidence>
<dbReference type="CDD" id="cd22431">
    <property type="entry name" value="KH-I_RNaseY"/>
    <property type="match status" value="1"/>
</dbReference>
<dbReference type="EC" id="3.1.-.-" evidence="5 6"/>
<dbReference type="GO" id="GO:0016787">
    <property type="term" value="F:hydrolase activity"/>
    <property type="evidence" value="ECO:0007669"/>
    <property type="project" value="UniProtKB-KW"/>
</dbReference>
<evidence type="ECO:0000256" key="7">
    <source>
        <dbReference type="SAM" id="Coils"/>
    </source>
</evidence>
<comment type="similarity">
    <text evidence="5">Belongs to the RNase Y family.</text>
</comment>
<dbReference type="InterPro" id="IPR017705">
    <property type="entry name" value="Ribonuclease_Y"/>
</dbReference>
<keyword evidence="7" id="KW-0175">Coiled coil</keyword>
<dbReference type="SUPFAM" id="SSF109604">
    <property type="entry name" value="HD-domain/PDEase-like"/>
    <property type="match status" value="1"/>
</dbReference>
<dbReference type="AlphaFoldDB" id="A0AAJ5ZGN4"/>
<keyword evidence="2 5" id="KW-0255">Endonuclease</keyword>
<dbReference type="PANTHER" id="PTHR12826:SF15">
    <property type="entry name" value="RIBONUCLEASE Y"/>
    <property type="match status" value="1"/>
</dbReference>
<dbReference type="RefSeq" id="WP_342824924.1">
    <property type="nucleotide sequence ID" value="NZ_CP046146.1"/>
</dbReference>
<protein>
    <recommendedName>
        <fullName evidence="5 6">Ribonuclease Y</fullName>
        <shortName evidence="5">RNase Y</shortName>
        <ecNumber evidence="5 6">3.1.-.-</ecNumber>
    </recommendedName>
</protein>
<dbReference type="SMART" id="SM00471">
    <property type="entry name" value="HDc"/>
    <property type="match status" value="1"/>
</dbReference>
<evidence type="ECO:0000256" key="1">
    <source>
        <dbReference type="ARBA" id="ARBA00022722"/>
    </source>
</evidence>
<dbReference type="InterPro" id="IPR036612">
    <property type="entry name" value="KH_dom_type_1_sf"/>
</dbReference>
<evidence type="ECO:0000313" key="12">
    <source>
        <dbReference type="Proteomes" id="UP001321249"/>
    </source>
</evidence>
<keyword evidence="3 5" id="KW-0378">Hydrolase</keyword>
<reference evidence="11" key="3">
    <citation type="submission" date="2023-06" db="EMBL/GenBank/DDBJ databases">
        <title>Pangenomics reveal diversification of enzyme families and niche specialization in globally abundant SAR202 bacteria.</title>
        <authorList>
            <person name="Saw J.H.W."/>
        </authorList>
    </citation>
    <scope>NUCLEOTIDE SEQUENCE [LARGE SCALE GENOMIC DNA]</scope>
    <source>
        <strain evidence="11">JH1073</strain>
    </source>
</reference>
<evidence type="ECO:0000256" key="5">
    <source>
        <dbReference type="HAMAP-Rule" id="MF_00335"/>
    </source>
</evidence>
<dbReference type="GO" id="GO:0006402">
    <property type="term" value="P:mRNA catabolic process"/>
    <property type="evidence" value="ECO:0007669"/>
    <property type="project" value="UniProtKB-UniRule"/>
</dbReference>
<dbReference type="GO" id="GO:0003723">
    <property type="term" value="F:RNA binding"/>
    <property type="evidence" value="ECO:0007669"/>
    <property type="project" value="UniProtKB-UniRule"/>
</dbReference>
<dbReference type="Pfam" id="PF00013">
    <property type="entry name" value="KH_1"/>
    <property type="match status" value="1"/>
</dbReference>
<comment type="function">
    <text evidence="5">Endoribonuclease that initiates mRNA decay.</text>
</comment>
<dbReference type="Gene3D" id="1.10.3210.10">
    <property type="entry name" value="Hypothetical protein af1432"/>
    <property type="match status" value="1"/>
</dbReference>
<accession>A0AAJ5ZGN4</accession>
<dbReference type="InterPro" id="IPR004087">
    <property type="entry name" value="KH_dom"/>
</dbReference>
<evidence type="ECO:0000313" key="9">
    <source>
        <dbReference type="EMBL" id="MDG0867001.1"/>
    </source>
</evidence>
<feature type="domain" description="HD" evidence="8">
    <location>
        <begin position="326"/>
        <end position="418"/>
    </location>
</feature>
<dbReference type="EMBL" id="CP046147">
    <property type="protein sequence ID" value="WFG38416.1"/>
    <property type="molecule type" value="Genomic_DNA"/>
</dbReference>
<evidence type="ECO:0000256" key="3">
    <source>
        <dbReference type="ARBA" id="ARBA00022801"/>
    </source>
</evidence>
<dbReference type="GO" id="GO:0005886">
    <property type="term" value="C:plasma membrane"/>
    <property type="evidence" value="ECO:0007669"/>
    <property type="project" value="UniProtKB-UniRule"/>
</dbReference>
<dbReference type="PROSITE" id="PS51831">
    <property type="entry name" value="HD"/>
    <property type="match status" value="1"/>
</dbReference>
<reference evidence="11 12" key="1">
    <citation type="submission" date="2019-11" db="EMBL/GenBank/DDBJ databases">
        <authorList>
            <person name="Cho J.-C."/>
        </authorList>
    </citation>
    <scope>NUCLEOTIDE SEQUENCE [LARGE SCALE GENOMIC DNA]</scope>
    <source>
        <strain evidence="10 11">JH1073</strain>
        <strain evidence="9 12">JH702</strain>
    </source>
</reference>
<organism evidence="10 11">
    <name type="scientific">Candidatus Lucifugimonas marina</name>
    <dbReference type="NCBI Taxonomy" id="3038979"/>
    <lineage>
        <taxon>Bacteria</taxon>
        <taxon>Bacillati</taxon>
        <taxon>Chloroflexota</taxon>
        <taxon>Dehalococcoidia</taxon>
        <taxon>SAR202 cluster</taxon>
        <taxon>Candidatus Lucifugimonadales</taxon>
        <taxon>Candidatus Lucifugimonadaceae</taxon>
        <taxon>Candidatus Lucifugimonas</taxon>
    </lineage>
</organism>
<evidence type="ECO:0000313" key="11">
    <source>
        <dbReference type="Proteomes" id="UP001219901"/>
    </source>
</evidence>
<evidence type="ECO:0000256" key="2">
    <source>
        <dbReference type="ARBA" id="ARBA00022759"/>
    </source>
</evidence>
<reference evidence="10" key="2">
    <citation type="journal article" date="2023" name="Nat. Commun.">
        <title>Cultivation of marine bacteria of the SAR202 clade.</title>
        <authorList>
            <person name="Lim Y."/>
            <person name="Seo J.H."/>
            <person name="Giovannoni S.J."/>
            <person name="Kang I."/>
            <person name="Cho J.C."/>
        </authorList>
    </citation>
    <scope>NUCLEOTIDE SEQUENCE</scope>
    <source>
        <strain evidence="10">JH1073</strain>
    </source>
</reference>
<evidence type="ECO:0000256" key="4">
    <source>
        <dbReference type="ARBA" id="ARBA00022884"/>
    </source>
</evidence>
<dbReference type="EMBL" id="WMBE01000002">
    <property type="protein sequence ID" value="MDG0867001.1"/>
    <property type="molecule type" value="Genomic_DNA"/>
</dbReference>
<dbReference type="Pfam" id="PF01966">
    <property type="entry name" value="HD"/>
    <property type="match status" value="1"/>
</dbReference>
<dbReference type="SUPFAM" id="SSF54791">
    <property type="entry name" value="Eukaryotic type KH-domain (KH-domain type I)"/>
    <property type="match status" value="1"/>
</dbReference>